<proteinExistence type="predicted"/>
<reference evidence="3" key="2">
    <citation type="submission" date="2015-01" db="EMBL/GenBank/DDBJ databases">
        <title>Evolutionary Origins and Diversification of the Mycorrhizal Mutualists.</title>
        <authorList>
            <consortium name="DOE Joint Genome Institute"/>
            <consortium name="Mycorrhizal Genomics Consortium"/>
            <person name="Kohler A."/>
            <person name="Kuo A."/>
            <person name="Nagy L.G."/>
            <person name="Floudas D."/>
            <person name="Copeland A."/>
            <person name="Barry K.W."/>
            <person name="Cichocki N."/>
            <person name="Veneault-Fourrey C."/>
            <person name="LaButti K."/>
            <person name="Lindquist E.A."/>
            <person name="Lipzen A."/>
            <person name="Lundell T."/>
            <person name="Morin E."/>
            <person name="Murat C."/>
            <person name="Riley R."/>
            <person name="Ohm R."/>
            <person name="Sun H."/>
            <person name="Tunlid A."/>
            <person name="Henrissat B."/>
            <person name="Grigoriev I.V."/>
            <person name="Hibbett D.S."/>
            <person name="Martin F."/>
        </authorList>
    </citation>
    <scope>NUCLEOTIDE SEQUENCE [LARGE SCALE GENOMIC DNA]</scope>
    <source>
        <strain evidence="3">UH-Slu-Lm8-n1</strain>
    </source>
</reference>
<feature type="compositionally biased region" description="Acidic residues" evidence="1">
    <location>
        <begin position="45"/>
        <end position="56"/>
    </location>
</feature>
<dbReference type="AlphaFoldDB" id="A0A0D0A5R5"/>
<accession>A0A0D0A5R5</accession>
<dbReference type="OrthoDB" id="3132725at2759"/>
<dbReference type="HOGENOM" id="CLU_1050429_0_0_1"/>
<reference evidence="2 3" key="1">
    <citation type="submission" date="2014-04" db="EMBL/GenBank/DDBJ databases">
        <authorList>
            <consortium name="DOE Joint Genome Institute"/>
            <person name="Kuo A."/>
            <person name="Ruytinx J."/>
            <person name="Rineau F."/>
            <person name="Colpaert J."/>
            <person name="Kohler A."/>
            <person name="Nagy L.G."/>
            <person name="Floudas D."/>
            <person name="Copeland A."/>
            <person name="Barry K.W."/>
            <person name="Cichocki N."/>
            <person name="Veneault-Fourrey C."/>
            <person name="LaButti K."/>
            <person name="Lindquist E.A."/>
            <person name="Lipzen A."/>
            <person name="Lundell T."/>
            <person name="Morin E."/>
            <person name="Murat C."/>
            <person name="Sun H."/>
            <person name="Tunlid A."/>
            <person name="Henrissat B."/>
            <person name="Grigoriev I.V."/>
            <person name="Hibbett D.S."/>
            <person name="Martin F."/>
            <person name="Nordberg H.P."/>
            <person name="Cantor M.N."/>
            <person name="Hua S.X."/>
        </authorList>
    </citation>
    <scope>NUCLEOTIDE SEQUENCE [LARGE SCALE GENOMIC DNA]</scope>
    <source>
        <strain evidence="2 3">UH-Slu-Lm8-n1</strain>
    </source>
</reference>
<keyword evidence="3" id="KW-1185">Reference proteome</keyword>
<dbReference type="STRING" id="930992.A0A0D0A5R5"/>
<evidence type="ECO:0000256" key="1">
    <source>
        <dbReference type="SAM" id="MobiDB-lite"/>
    </source>
</evidence>
<organism evidence="2 3">
    <name type="scientific">Suillus luteus UH-Slu-Lm8-n1</name>
    <dbReference type="NCBI Taxonomy" id="930992"/>
    <lineage>
        <taxon>Eukaryota</taxon>
        <taxon>Fungi</taxon>
        <taxon>Dikarya</taxon>
        <taxon>Basidiomycota</taxon>
        <taxon>Agaricomycotina</taxon>
        <taxon>Agaricomycetes</taxon>
        <taxon>Agaricomycetidae</taxon>
        <taxon>Boletales</taxon>
        <taxon>Suillineae</taxon>
        <taxon>Suillaceae</taxon>
        <taxon>Suillus</taxon>
    </lineage>
</organism>
<evidence type="ECO:0000313" key="3">
    <source>
        <dbReference type="Proteomes" id="UP000054485"/>
    </source>
</evidence>
<dbReference type="EMBL" id="KN835488">
    <property type="protein sequence ID" value="KIK36931.1"/>
    <property type="molecule type" value="Genomic_DNA"/>
</dbReference>
<sequence>MEDVEVEFSDSRISNRSKYPKVGYPSRKRKTTYRICDGDGSSGSSEEDSQVEGDDEELELEIVQRNTHRAATDTRSRKTTDSILSSELPAIQHQFASDIFQLAPSPKLASNSHWVLLNPAQRLRTKVEIFHSLDLSGIFRQVQYRVINDADWDNLVFQRYFPAKGASTAKALQQFPSASYYRQWQALMDGLDEDRAEIIQNRLRQWFNNLYWVPHPGSDRMWTTKKGGKEWTMLPPGEPGNCPRIAVNPRFIGKDADIVLATGTS</sequence>
<protein>
    <submittedName>
        <fullName evidence="2">Unplaced genomic scaffold CY34scaffold_357, whole genome shotgun sequence</fullName>
    </submittedName>
</protein>
<evidence type="ECO:0000313" key="2">
    <source>
        <dbReference type="EMBL" id="KIK36931.1"/>
    </source>
</evidence>
<gene>
    <name evidence="2" type="ORF">CY34DRAFT_93583</name>
</gene>
<dbReference type="InParanoid" id="A0A0D0A5R5"/>
<dbReference type="Proteomes" id="UP000054485">
    <property type="component" value="Unassembled WGS sequence"/>
</dbReference>
<name>A0A0D0A5R5_9AGAM</name>
<feature type="region of interest" description="Disordered" evidence="1">
    <location>
        <begin position="1"/>
        <end position="56"/>
    </location>
</feature>